<dbReference type="RefSeq" id="WP_259096882.1">
    <property type="nucleotide sequence ID" value="NZ_CP130454.1"/>
</dbReference>
<dbReference type="Proteomes" id="UP001204798">
    <property type="component" value="Unassembled WGS sequence"/>
</dbReference>
<dbReference type="InterPro" id="IPR002716">
    <property type="entry name" value="PIN_dom"/>
</dbReference>
<protein>
    <submittedName>
        <fullName evidence="2">Nucleic acid-binding protein</fullName>
    </submittedName>
</protein>
<evidence type="ECO:0000313" key="3">
    <source>
        <dbReference type="Proteomes" id="UP001204798"/>
    </source>
</evidence>
<reference evidence="2 3" key="1">
    <citation type="submission" date="2022-08" db="EMBL/GenBank/DDBJ databases">
        <title>Bacterial and archaeal communities from various locations to study Microbial Dark Matter (Phase II).</title>
        <authorList>
            <person name="Stepanauskas R."/>
        </authorList>
    </citation>
    <scope>NUCLEOTIDE SEQUENCE [LARGE SCALE GENOMIC DNA]</scope>
    <source>
        <strain evidence="2 3">PD1</strain>
    </source>
</reference>
<dbReference type="SUPFAM" id="SSF88723">
    <property type="entry name" value="PIN domain-like"/>
    <property type="match status" value="1"/>
</dbReference>
<evidence type="ECO:0000259" key="1">
    <source>
        <dbReference type="Pfam" id="PF01850"/>
    </source>
</evidence>
<dbReference type="InterPro" id="IPR029060">
    <property type="entry name" value="PIN-like_dom_sf"/>
</dbReference>
<dbReference type="Pfam" id="PF01850">
    <property type="entry name" value="PIN"/>
    <property type="match status" value="1"/>
</dbReference>
<keyword evidence="3" id="KW-1185">Reference proteome</keyword>
<accession>A0ABT2EPN6</accession>
<proteinExistence type="predicted"/>
<evidence type="ECO:0000313" key="2">
    <source>
        <dbReference type="EMBL" id="MCS3919924.1"/>
    </source>
</evidence>
<organism evidence="2 3">
    <name type="scientific">Candidatus Fervidibacter sacchari</name>
    <dbReference type="NCBI Taxonomy" id="1448929"/>
    <lineage>
        <taxon>Bacteria</taxon>
        <taxon>Candidatus Fervidibacterota</taxon>
        <taxon>Candidatus Fervidibacter</taxon>
    </lineage>
</organism>
<sequence length="222" mass="25930">MPAIVRSFNDPLEEELYWDASFTIAAYEPHHALHPICRQFTYRLRRERVISYVSDWTLNEFAFYLIRRHLEQEARMHGLYWQEFFRRNPDAIQPALRRVRVSLSQLTAFTVWLPSLGTNFCDLILEPQLQQLLQHQSVRNAFQVAAQIAWQTFAASTFDDALWLMERFNLLPTDAFHIAIAQSFGINAIVSLDPDFTRVDGIIVYALSSVSRKPVIWLKPAM</sequence>
<name>A0ABT2EPN6_9BACT</name>
<comment type="caution">
    <text evidence="2">The sequence shown here is derived from an EMBL/GenBank/DDBJ whole genome shotgun (WGS) entry which is preliminary data.</text>
</comment>
<gene>
    <name evidence="2" type="ORF">M2350_002341</name>
</gene>
<feature type="domain" description="PIN" evidence="1">
    <location>
        <begin position="145"/>
        <end position="201"/>
    </location>
</feature>
<dbReference type="EMBL" id="JANUCP010000004">
    <property type="protein sequence ID" value="MCS3919924.1"/>
    <property type="molecule type" value="Genomic_DNA"/>
</dbReference>